<evidence type="ECO:0000313" key="13">
    <source>
        <dbReference type="EMBL" id="ABQ28364.1"/>
    </source>
</evidence>
<dbReference type="PROSITE" id="PS50109">
    <property type="entry name" value="HIS_KIN"/>
    <property type="match status" value="1"/>
</dbReference>
<keyword evidence="8 13" id="KW-0418">Kinase</keyword>
<dbReference type="InterPro" id="IPR035965">
    <property type="entry name" value="PAS-like_dom_sf"/>
</dbReference>
<proteinExistence type="predicted"/>
<keyword evidence="5" id="KW-0597">Phosphoprotein</keyword>
<accession>A5G996</accession>
<comment type="subcellular location">
    <subcellularLocation>
        <location evidence="2">Cell membrane</location>
    </subcellularLocation>
</comment>
<evidence type="ECO:0000256" key="9">
    <source>
        <dbReference type="ARBA" id="ARBA00022840"/>
    </source>
</evidence>
<dbReference type="SUPFAM" id="SSF55874">
    <property type="entry name" value="ATPase domain of HSP90 chaperone/DNA topoisomerase II/histidine kinase"/>
    <property type="match status" value="1"/>
</dbReference>
<dbReference type="CDD" id="cd00082">
    <property type="entry name" value="HisKA"/>
    <property type="match status" value="1"/>
</dbReference>
<evidence type="ECO:0000256" key="6">
    <source>
        <dbReference type="ARBA" id="ARBA00022679"/>
    </source>
</evidence>
<evidence type="ECO:0000256" key="5">
    <source>
        <dbReference type="ARBA" id="ARBA00022553"/>
    </source>
</evidence>
<protein>
    <recommendedName>
        <fullName evidence="3">histidine kinase</fullName>
        <ecNumber evidence="3">2.7.13.3</ecNumber>
    </recommendedName>
</protein>
<evidence type="ECO:0000256" key="11">
    <source>
        <dbReference type="ARBA" id="ARBA00023136"/>
    </source>
</evidence>
<dbReference type="GO" id="GO:0005524">
    <property type="term" value="F:ATP binding"/>
    <property type="evidence" value="ECO:0007669"/>
    <property type="project" value="UniProtKB-KW"/>
</dbReference>
<dbReference type="STRING" id="351605.Gura_4221"/>
<feature type="domain" description="Histidine kinase" evidence="12">
    <location>
        <begin position="140"/>
        <end position="357"/>
    </location>
</feature>
<dbReference type="PANTHER" id="PTHR43711">
    <property type="entry name" value="TWO-COMPONENT HISTIDINE KINASE"/>
    <property type="match status" value="1"/>
</dbReference>
<name>A5G996_GEOUR</name>
<evidence type="ECO:0000259" key="12">
    <source>
        <dbReference type="PROSITE" id="PS50109"/>
    </source>
</evidence>
<dbReference type="Gene3D" id="3.30.450.20">
    <property type="entry name" value="PAS domain"/>
    <property type="match status" value="1"/>
</dbReference>
<dbReference type="Pfam" id="PF00512">
    <property type="entry name" value="HisKA"/>
    <property type="match status" value="1"/>
</dbReference>
<dbReference type="EC" id="2.7.13.3" evidence="3"/>
<evidence type="ECO:0000256" key="10">
    <source>
        <dbReference type="ARBA" id="ARBA00023012"/>
    </source>
</evidence>
<keyword evidence="6" id="KW-0808">Transferase</keyword>
<dbReference type="InterPro" id="IPR050736">
    <property type="entry name" value="Sensor_HK_Regulatory"/>
</dbReference>
<dbReference type="FunFam" id="3.30.565.10:FF:000023">
    <property type="entry name" value="PAS domain-containing sensor histidine kinase"/>
    <property type="match status" value="1"/>
</dbReference>
<dbReference type="InterPro" id="IPR036097">
    <property type="entry name" value="HisK_dim/P_sf"/>
</dbReference>
<evidence type="ECO:0000256" key="2">
    <source>
        <dbReference type="ARBA" id="ARBA00004236"/>
    </source>
</evidence>
<dbReference type="SMART" id="SM00388">
    <property type="entry name" value="HisKA"/>
    <property type="match status" value="1"/>
</dbReference>
<organism evidence="13 14">
    <name type="scientific">Geotalea uraniireducens (strain Rf4)</name>
    <name type="common">Geobacter uraniireducens</name>
    <dbReference type="NCBI Taxonomy" id="351605"/>
    <lineage>
        <taxon>Bacteria</taxon>
        <taxon>Pseudomonadati</taxon>
        <taxon>Thermodesulfobacteriota</taxon>
        <taxon>Desulfuromonadia</taxon>
        <taxon>Geobacterales</taxon>
        <taxon>Geobacteraceae</taxon>
        <taxon>Geotalea</taxon>
    </lineage>
</organism>
<dbReference type="KEGG" id="gur:Gura_4221"/>
<dbReference type="SUPFAM" id="SSF47384">
    <property type="entry name" value="Homodimeric domain of signal transducing histidine kinase"/>
    <property type="match status" value="1"/>
</dbReference>
<reference evidence="13 14" key="1">
    <citation type="submission" date="2007-05" db="EMBL/GenBank/DDBJ databases">
        <title>Complete sequence of Geobacter uraniireducens Rf4.</title>
        <authorList>
            <consortium name="US DOE Joint Genome Institute"/>
            <person name="Copeland A."/>
            <person name="Lucas S."/>
            <person name="Lapidus A."/>
            <person name="Barry K."/>
            <person name="Detter J.C."/>
            <person name="Glavina del Rio T."/>
            <person name="Hammon N."/>
            <person name="Israni S."/>
            <person name="Dalin E."/>
            <person name="Tice H."/>
            <person name="Pitluck S."/>
            <person name="Chertkov O."/>
            <person name="Brettin T."/>
            <person name="Bruce D."/>
            <person name="Han C."/>
            <person name="Schmutz J."/>
            <person name="Larimer F."/>
            <person name="Land M."/>
            <person name="Hauser L."/>
            <person name="Kyrpides N."/>
            <person name="Mikhailova N."/>
            <person name="Shelobolina E."/>
            <person name="Aklujkar M."/>
            <person name="Lovley D."/>
            <person name="Richardson P."/>
        </authorList>
    </citation>
    <scope>NUCLEOTIDE SEQUENCE [LARGE SCALE GENOMIC DNA]</scope>
    <source>
        <strain evidence="14">ATCC BAA-1134 / JCM 13001 / Rf4</strain>
    </source>
</reference>
<dbReference type="Gene3D" id="3.30.565.10">
    <property type="entry name" value="Histidine kinase-like ATPase, C-terminal domain"/>
    <property type="match status" value="1"/>
</dbReference>
<dbReference type="SUPFAM" id="SSF55785">
    <property type="entry name" value="PYP-like sensor domain (PAS domain)"/>
    <property type="match status" value="1"/>
</dbReference>
<evidence type="ECO:0000313" key="14">
    <source>
        <dbReference type="Proteomes" id="UP000006695"/>
    </source>
</evidence>
<dbReference type="AlphaFoldDB" id="A5G996"/>
<evidence type="ECO:0000256" key="7">
    <source>
        <dbReference type="ARBA" id="ARBA00022741"/>
    </source>
</evidence>
<gene>
    <name evidence="13" type="ordered locus">Gura_4221</name>
</gene>
<dbReference type="InterPro" id="IPR036890">
    <property type="entry name" value="HATPase_C_sf"/>
</dbReference>
<keyword evidence="14" id="KW-1185">Reference proteome</keyword>
<evidence type="ECO:0000256" key="3">
    <source>
        <dbReference type="ARBA" id="ARBA00012438"/>
    </source>
</evidence>
<keyword evidence="7" id="KW-0547">Nucleotide-binding</keyword>
<dbReference type="CDD" id="cd00075">
    <property type="entry name" value="HATPase"/>
    <property type="match status" value="1"/>
</dbReference>
<comment type="catalytic activity">
    <reaction evidence="1">
        <text>ATP + protein L-histidine = ADP + protein N-phospho-L-histidine.</text>
        <dbReference type="EC" id="2.7.13.3"/>
    </reaction>
</comment>
<dbReference type="PANTHER" id="PTHR43711:SF31">
    <property type="entry name" value="HISTIDINE KINASE"/>
    <property type="match status" value="1"/>
</dbReference>
<keyword evidence="9" id="KW-0067">ATP-binding</keyword>
<dbReference type="HOGENOM" id="CLU_000445_89_2_7"/>
<evidence type="ECO:0000256" key="8">
    <source>
        <dbReference type="ARBA" id="ARBA00022777"/>
    </source>
</evidence>
<dbReference type="InterPro" id="IPR005467">
    <property type="entry name" value="His_kinase_dom"/>
</dbReference>
<dbReference type="InterPro" id="IPR004358">
    <property type="entry name" value="Sig_transdc_His_kin-like_C"/>
</dbReference>
<dbReference type="PRINTS" id="PR00344">
    <property type="entry name" value="BCTRLSENSOR"/>
</dbReference>
<dbReference type="Pfam" id="PF02518">
    <property type="entry name" value="HATPase_c"/>
    <property type="match status" value="1"/>
</dbReference>
<dbReference type="InterPro" id="IPR003594">
    <property type="entry name" value="HATPase_dom"/>
</dbReference>
<dbReference type="EMBL" id="CP000698">
    <property type="protein sequence ID" value="ABQ28364.1"/>
    <property type="molecule type" value="Genomic_DNA"/>
</dbReference>
<dbReference type="RefSeq" id="WP_011940995.1">
    <property type="nucleotide sequence ID" value="NC_009483.1"/>
</dbReference>
<keyword evidence="11" id="KW-0472">Membrane</keyword>
<sequence>MEKSGLTHTGSPKEDALSLSNRSAIVGMLMDSVGIGVIFVETSGRLTLINRKAEAILQASGSSVLGKRVDMLPLRTAIYKVLSEDCSETPVEMSIDGAVITVKSSELYAPDGEILGEMFELRDVTEDKKEKRQREEIVAMMTHDLKSPLTVLMGYVQTLKGEMPQKIDISLQPCLKEMDRSALKLLAMIEDVLDAYRLEVGLLQINCAVCDIGALLDGCCCDGLREAQARGSNLTCNISEGIPPLKVDGKQLSRVFANLIGNALKFTPRRGSVTVTAEVREDKVFVSVKDTGIGIPQKDVPRIFNKYFRSSAATGFKGTGLGLTISKAIVEAHSGTIEVESVEGEGSCFSVIIPLGACH</sequence>
<evidence type="ECO:0000256" key="4">
    <source>
        <dbReference type="ARBA" id="ARBA00022475"/>
    </source>
</evidence>
<dbReference type="GO" id="GO:0000155">
    <property type="term" value="F:phosphorelay sensor kinase activity"/>
    <property type="evidence" value="ECO:0007669"/>
    <property type="project" value="InterPro"/>
</dbReference>
<dbReference type="InterPro" id="IPR003661">
    <property type="entry name" value="HisK_dim/P_dom"/>
</dbReference>
<evidence type="ECO:0000256" key="1">
    <source>
        <dbReference type="ARBA" id="ARBA00000085"/>
    </source>
</evidence>
<dbReference type="SMART" id="SM00387">
    <property type="entry name" value="HATPase_c"/>
    <property type="match status" value="1"/>
</dbReference>
<keyword evidence="4" id="KW-1003">Cell membrane</keyword>
<keyword evidence="10" id="KW-0902">Two-component regulatory system</keyword>
<dbReference type="Gene3D" id="1.10.287.130">
    <property type="match status" value="1"/>
</dbReference>
<dbReference type="Proteomes" id="UP000006695">
    <property type="component" value="Chromosome"/>
</dbReference>
<dbReference type="GO" id="GO:0005886">
    <property type="term" value="C:plasma membrane"/>
    <property type="evidence" value="ECO:0007669"/>
    <property type="project" value="UniProtKB-SubCell"/>
</dbReference>